<dbReference type="RefSeq" id="WP_157569681.1">
    <property type="nucleotide sequence ID" value="NZ_WQKZ01000008.1"/>
</dbReference>
<evidence type="ECO:0000313" key="3">
    <source>
        <dbReference type="EMBL" id="MVN78995.1"/>
    </source>
</evidence>
<feature type="transmembrane region" description="Helical" evidence="1">
    <location>
        <begin position="147"/>
        <end position="171"/>
    </location>
</feature>
<dbReference type="EMBL" id="WQKZ01000008">
    <property type="protein sequence ID" value="MVN78995.1"/>
    <property type="molecule type" value="Genomic_DNA"/>
</dbReference>
<feature type="domain" description="Acyltransferase 3" evidence="2">
    <location>
        <begin position="20"/>
        <end position="326"/>
    </location>
</feature>
<sequence>MEPNTITQLPPRTANKHVSGLALLRGVAALSVGLFHFTGAVLPKLHVDAVASLFASGWLGVEVFFVISGFVIPYSLLGKGYTIRDFLPYMAKRITRINPPAYLALILVVAQWYLIDYFISHEIKYTKGLSAMQLAHNVFFTIPFSEYGWIIGIFWTLAIEFQFYIIIGLLFNTVFERTTILPFIVAFLLLGLVQYLPFRTGDNFFHFSALFAMGGISLYRKLGKVSIPIYLSLLLAFTIVAYLEIGIYHAIAGLLTALSIQYVSLENSVTRFLGKISYSFYLTHALVGSTCEFVLVKFISTVPTGNRLGMQAICLLVAIGAAYIFYLVVEQPFMRLAGRIRA</sequence>
<dbReference type="PANTHER" id="PTHR23028">
    <property type="entry name" value="ACETYLTRANSFERASE"/>
    <property type="match status" value="1"/>
</dbReference>
<keyword evidence="1" id="KW-1133">Transmembrane helix</keyword>
<reference evidence="3 4" key="1">
    <citation type="submission" date="2019-12" db="EMBL/GenBank/DDBJ databases">
        <title>Hymenobacter sp. HMF4947 Genome sequencing and assembly.</title>
        <authorList>
            <person name="Kang H."/>
            <person name="Cha I."/>
            <person name="Kim H."/>
            <person name="Joh K."/>
        </authorList>
    </citation>
    <scope>NUCLEOTIDE SEQUENCE [LARGE SCALE GENOMIC DNA]</scope>
    <source>
        <strain evidence="3 4">HMF4947</strain>
    </source>
</reference>
<evidence type="ECO:0000259" key="2">
    <source>
        <dbReference type="Pfam" id="PF01757"/>
    </source>
</evidence>
<proteinExistence type="predicted"/>
<feature type="transmembrane region" description="Helical" evidence="1">
    <location>
        <begin position="204"/>
        <end position="222"/>
    </location>
</feature>
<dbReference type="GO" id="GO:0000271">
    <property type="term" value="P:polysaccharide biosynthetic process"/>
    <property type="evidence" value="ECO:0007669"/>
    <property type="project" value="TreeGrafter"/>
</dbReference>
<comment type="caution">
    <text evidence="3">The sequence shown here is derived from an EMBL/GenBank/DDBJ whole genome shotgun (WGS) entry which is preliminary data.</text>
</comment>
<keyword evidence="3" id="KW-0808">Transferase</keyword>
<dbReference type="InterPro" id="IPR002656">
    <property type="entry name" value="Acyl_transf_3_dom"/>
</dbReference>
<name>A0A7K1TKR1_9BACT</name>
<protein>
    <submittedName>
        <fullName evidence="3">Acyltransferase family protein</fullName>
    </submittedName>
</protein>
<keyword evidence="4" id="KW-1185">Reference proteome</keyword>
<keyword evidence="1" id="KW-0812">Transmembrane</keyword>
<evidence type="ECO:0000256" key="1">
    <source>
        <dbReference type="SAM" id="Phobius"/>
    </source>
</evidence>
<keyword evidence="1" id="KW-0472">Membrane</keyword>
<dbReference type="PANTHER" id="PTHR23028:SF53">
    <property type="entry name" value="ACYL_TRANSF_3 DOMAIN-CONTAINING PROTEIN"/>
    <property type="match status" value="1"/>
</dbReference>
<keyword evidence="3" id="KW-0012">Acyltransferase</keyword>
<accession>A0A7K1TKR1</accession>
<dbReference type="Proteomes" id="UP000441336">
    <property type="component" value="Unassembled WGS sequence"/>
</dbReference>
<feature type="transmembrane region" description="Helical" evidence="1">
    <location>
        <begin position="178"/>
        <end position="198"/>
    </location>
</feature>
<gene>
    <name evidence="3" type="ORF">GO988_21910</name>
</gene>
<evidence type="ECO:0000313" key="4">
    <source>
        <dbReference type="Proteomes" id="UP000441336"/>
    </source>
</evidence>
<feature type="transmembrane region" description="Helical" evidence="1">
    <location>
        <begin position="229"/>
        <end position="258"/>
    </location>
</feature>
<dbReference type="Pfam" id="PF01757">
    <property type="entry name" value="Acyl_transf_3"/>
    <property type="match status" value="1"/>
</dbReference>
<dbReference type="InterPro" id="IPR050879">
    <property type="entry name" value="Acyltransferase_3"/>
</dbReference>
<dbReference type="GO" id="GO:0016747">
    <property type="term" value="F:acyltransferase activity, transferring groups other than amino-acyl groups"/>
    <property type="evidence" value="ECO:0007669"/>
    <property type="project" value="InterPro"/>
</dbReference>
<organism evidence="3 4">
    <name type="scientific">Hymenobacter ginkgonis</name>
    <dbReference type="NCBI Taxonomy" id="2682976"/>
    <lineage>
        <taxon>Bacteria</taxon>
        <taxon>Pseudomonadati</taxon>
        <taxon>Bacteroidota</taxon>
        <taxon>Cytophagia</taxon>
        <taxon>Cytophagales</taxon>
        <taxon>Hymenobacteraceae</taxon>
        <taxon>Hymenobacter</taxon>
    </lineage>
</organism>
<feature type="transmembrane region" description="Helical" evidence="1">
    <location>
        <begin position="308"/>
        <end position="329"/>
    </location>
</feature>
<feature type="transmembrane region" description="Helical" evidence="1">
    <location>
        <begin position="97"/>
        <end position="115"/>
    </location>
</feature>
<dbReference type="AlphaFoldDB" id="A0A7K1TKR1"/>
<feature type="transmembrane region" description="Helical" evidence="1">
    <location>
        <begin position="21"/>
        <end position="42"/>
    </location>
</feature>
<dbReference type="GO" id="GO:0016020">
    <property type="term" value="C:membrane"/>
    <property type="evidence" value="ECO:0007669"/>
    <property type="project" value="TreeGrafter"/>
</dbReference>
<feature type="transmembrane region" description="Helical" evidence="1">
    <location>
        <begin position="54"/>
        <end position="77"/>
    </location>
</feature>